<name>A0AAD1E5S4_9PSED</name>
<evidence type="ECO:0000313" key="2">
    <source>
        <dbReference type="Proteomes" id="UP000280455"/>
    </source>
</evidence>
<proteinExistence type="predicted"/>
<protein>
    <submittedName>
        <fullName evidence="1">Uncharacterized protein</fullName>
    </submittedName>
</protein>
<evidence type="ECO:0000313" key="1">
    <source>
        <dbReference type="EMBL" id="AZE29313.1"/>
    </source>
</evidence>
<accession>A0AAD1E5S4</accession>
<sequence length="52" mass="5920">MPALQLCPHCQAKAEHLAPWGWSLGLLDQRVLSAQIRLSIRQVAMDRREEPV</sequence>
<dbReference type="Proteomes" id="UP000280455">
    <property type="component" value="Chromosome"/>
</dbReference>
<dbReference type="EMBL" id="CP027750">
    <property type="protein sequence ID" value="AZE29313.1"/>
    <property type="molecule type" value="Genomic_DNA"/>
</dbReference>
<gene>
    <name evidence="1" type="ORF">C4K07_2528</name>
</gene>
<dbReference type="AlphaFoldDB" id="A0AAD1E5S4"/>
<organism evidence="1 2">
    <name type="scientific">Pseudomonas chlororaphis subsp. aureofaciens</name>
    <dbReference type="NCBI Taxonomy" id="587851"/>
    <lineage>
        <taxon>Bacteria</taxon>
        <taxon>Pseudomonadati</taxon>
        <taxon>Pseudomonadota</taxon>
        <taxon>Gammaproteobacteria</taxon>
        <taxon>Pseudomonadales</taxon>
        <taxon>Pseudomonadaceae</taxon>
        <taxon>Pseudomonas</taxon>
    </lineage>
</organism>
<reference evidence="1 2" key="1">
    <citation type="submission" date="2018-03" db="EMBL/GenBank/DDBJ databases">
        <title>Diversity of phytobeneficial traits revealed by whole-genome analysis of worldwide-isolated phenazine-producing Pseudomonas spp.</title>
        <authorList>
            <person name="Biessy A."/>
            <person name="Novinscak A."/>
            <person name="Blom J."/>
            <person name="Leger G."/>
            <person name="Thomashow L.S."/>
            <person name="Cazorla F.M."/>
            <person name="Josic D."/>
            <person name="Filion M."/>
        </authorList>
    </citation>
    <scope>NUCLEOTIDE SEQUENCE [LARGE SCALE GENOMIC DNA]</scope>
    <source>
        <strain evidence="1 2">ChPhzS24</strain>
    </source>
</reference>